<dbReference type="HOGENOM" id="CLU_006462_1_2_1"/>
<dbReference type="PANTHER" id="PTHR10357:SF179">
    <property type="entry name" value="NEUTRAL AND BASIC AMINO ACID TRANSPORT PROTEIN RBAT"/>
    <property type="match status" value="1"/>
</dbReference>
<dbReference type="GO" id="GO:0005987">
    <property type="term" value="P:sucrose catabolic process"/>
    <property type="evidence" value="ECO:0007669"/>
    <property type="project" value="TreeGrafter"/>
</dbReference>
<dbReference type="InterPro" id="IPR017853">
    <property type="entry name" value="GH"/>
</dbReference>
<evidence type="ECO:0000313" key="4">
    <source>
        <dbReference type="EMBL" id="KDN47549.1"/>
    </source>
</evidence>
<dbReference type="InterPro" id="IPR013780">
    <property type="entry name" value="Glyco_hydro_b"/>
</dbReference>
<keyword evidence="5" id="KW-1185">Reference proteome</keyword>
<evidence type="ECO:0000256" key="2">
    <source>
        <dbReference type="ARBA" id="ARBA00026248"/>
    </source>
</evidence>
<dbReference type="GO" id="GO:0000025">
    <property type="term" value="P:maltose catabolic process"/>
    <property type="evidence" value="ECO:0007669"/>
    <property type="project" value="TreeGrafter"/>
</dbReference>
<dbReference type="AlphaFoldDB" id="A0A066W8Z0"/>
<dbReference type="GO" id="GO:0004575">
    <property type="term" value="F:sucrose alpha-glucosidase activity"/>
    <property type="evidence" value="ECO:0007669"/>
    <property type="project" value="TreeGrafter"/>
</dbReference>
<dbReference type="CDD" id="cd11333">
    <property type="entry name" value="AmyAc_SI_OligoGlu_DGase"/>
    <property type="match status" value="1"/>
</dbReference>
<name>A0A066W8Z0_TILAU</name>
<comment type="similarity">
    <text evidence="1">Belongs to the glycosyl hydrolase 13 family.</text>
</comment>
<sequence length="591" mass="68209">MPKTWWEREAIVYQVWPASFADSNNDGFGDIPGIISKLDHINSLGANTLWVSPHYASPRIDEGYDISDYKAVYPPFGTMEDTERLIRECHQRGLKIIFDLVINHTSDQHAWFKASRSSKSNPKRDWYIWRPAKYDDKGNMLPPNNWRSYFNESAWTWDEHTQEYYLHLFCKEQPDLNWTCEDARKQIYQDAIIFWLEKGINGFRVDTVNMYSKPMDFPDAEVTDSDNPYQPAHSLFCNGPEMPKYLREISAIFDKYDAMTVGELPSTPDFKQVLRYIDPNDPQLSMVFSFDHVSLDRGEGQHFYLRSWKLPELKNAIAHMQTFVRNSSPPAIAATYLENHDQPRSISRFCPAAQTPEETKRAGKMLAMFQTAMSGAQFIYQGQEIGMTNFPDTWGPHEYKDVDSLNYYNYVVAHSGDDTSKPGEVLKKINRIARDNARTPVQWSSAQPYAGFMAPSQGGEGKQLHKPWMRINDNYKDGINVEDQVHDPDSVLAFWKQAIAMRQARPALFVHGTYEPLDHENQHTFSFLKRAEDGKGTVAYIVLNFSEKQQTFTLPTELQGRKVELLMGTQQKVHLQEHRLGGYEGRIYVAS</sequence>
<proteinExistence type="inferred from homology"/>
<dbReference type="OMA" id="MNNHDVP"/>
<keyword evidence="2" id="KW-0462">Maltose metabolism</keyword>
<dbReference type="Gene3D" id="3.20.20.80">
    <property type="entry name" value="Glycosidases"/>
    <property type="match status" value="1"/>
</dbReference>
<dbReference type="Gene3D" id="3.90.400.10">
    <property type="entry name" value="Oligo-1,6-glucosidase, Domain 2"/>
    <property type="match status" value="1"/>
</dbReference>
<dbReference type="RefSeq" id="XP_013243886.1">
    <property type="nucleotide sequence ID" value="XM_013388432.1"/>
</dbReference>
<evidence type="ECO:0000259" key="3">
    <source>
        <dbReference type="SMART" id="SM00642"/>
    </source>
</evidence>
<dbReference type="GO" id="GO:0033934">
    <property type="term" value="F:glucan 1,4-alpha-maltotriohydrolase activity"/>
    <property type="evidence" value="ECO:0007669"/>
    <property type="project" value="TreeGrafter"/>
</dbReference>
<dbReference type="FunFam" id="3.90.400.10:FF:000003">
    <property type="entry name" value="Probable alpha-glucosidase (Maltase)"/>
    <property type="match status" value="1"/>
</dbReference>
<gene>
    <name evidence="4" type="ORF">K437DRAFT_245995</name>
</gene>
<dbReference type="GeneID" id="25263196"/>
<evidence type="ECO:0000256" key="1">
    <source>
        <dbReference type="ARBA" id="ARBA00008061"/>
    </source>
</evidence>
<dbReference type="EMBL" id="JMSN01000029">
    <property type="protein sequence ID" value="KDN47549.1"/>
    <property type="molecule type" value="Genomic_DNA"/>
</dbReference>
<dbReference type="GO" id="GO:0004574">
    <property type="term" value="F:oligo-1,6-glucosidase activity"/>
    <property type="evidence" value="ECO:0007669"/>
    <property type="project" value="TreeGrafter"/>
</dbReference>
<protein>
    <submittedName>
        <fullName evidence="4">Glycoside hydrolase family 13 protein</fullName>
    </submittedName>
</protein>
<dbReference type="InParanoid" id="A0A066W8Z0"/>
<accession>A0A066W8Z0</accession>
<dbReference type="FunCoup" id="A0A066W8Z0">
    <property type="interactions" value="23"/>
</dbReference>
<dbReference type="SUPFAM" id="SSF51011">
    <property type="entry name" value="Glycosyl hydrolase domain"/>
    <property type="match status" value="1"/>
</dbReference>
<comment type="caution">
    <text evidence="4">The sequence shown here is derived from an EMBL/GenBank/DDBJ whole genome shotgun (WGS) entry which is preliminary data.</text>
</comment>
<feature type="domain" description="Glycosyl hydrolase family 13 catalytic" evidence="3">
    <location>
        <begin position="14"/>
        <end position="438"/>
    </location>
</feature>
<dbReference type="Proteomes" id="UP000027361">
    <property type="component" value="Unassembled WGS sequence"/>
</dbReference>
<dbReference type="FunFam" id="3.20.20.80:FF:000087">
    <property type="entry name" value="Oligo-1,6-glucosidase IMA1"/>
    <property type="match status" value="1"/>
</dbReference>
<dbReference type="GO" id="GO:0004556">
    <property type="term" value="F:alpha-amylase activity"/>
    <property type="evidence" value="ECO:0007669"/>
    <property type="project" value="TreeGrafter"/>
</dbReference>
<dbReference type="PANTHER" id="PTHR10357">
    <property type="entry name" value="ALPHA-AMYLASE FAMILY MEMBER"/>
    <property type="match status" value="1"/>
</dbReference>
<dbReference type="InterPro" id="IPR006047">
    <property type="entry name" value="GH13_cat_dom"/>
</dbReference>
<reference evidence="4 5" key="1">
    <citation type="submission" date="2014-05" db="EMBL/GenBank/DDBJ databases">
        <title>Draft genome sequence of a rare smut relative, Tilletiaria anomala UBC 951.</title>
        <authorList>
            <consortium name="DOE Joint Genome Institute"/>
            <person name="Toome M."/>
            <person name="Kuo A."/>
            <person name="Henrissat B."/>
            <person name="Lipzen A."/>
            <person name="Tritt A."/>
            <person name="Yoshinaga Y."/>
            <person name="Zane M."/>
            <person name="Barry K."/>
            <person name="Grigoriev I.V."/>
            <person name="Spatafora J.W."/>
            <person name="Aimea M.C."/>
        </authorList>
    </citation>
    <scope>NUCLEOTIDE SEQUENCE [LARGE SCALE GENOMIC DNA]</scope>
    <source>
        <strain evidence="4 5">UBC 951</strain>
    </source>
</reference>
<dbReference type="SUPFAM" id="SSF51445">
    <property type="entry name" value="(Trans)glycosidases"/>
    <property type="match status" value="1"/>
</dbReference>
<dbReference type="Gene3D" id="2.60.40.1180">
    <property type="entry name" value="Golgi alpha-mannosidase II"/>
    <property type="match status" value="1"/>
</dbReference>
<dbReference type="OrthoDB" id="1740265at2759"/>
<dbReference type="InterPro" id="IPR045857">
    <property type="entry name" value="O16G_dom_2"/>
</dbReference>
<dbReference type="SMART" id="SM00642">
    <property type="entry name" value="Aamy"/>
    <property type="match status" value="1"/>
</dbReference>
<dbReference type="Pfam" id="PF00128">
    <property type="entry name" value="Alpha-amylase"/>
    <property type="match status" value="1"/>
</dbReference>
<keyword evidence="4" id="KW-0378">Hydrolase</keyword>
<organism evidence="4 5">
    <name type="scientific">Tilletiaria anomala (strain ATCC 24038 / CBS 436.72 / UBC 951)</name>
    <dbReference type="NCBI Taxonomy" id="1037660"/>
    <lineage>
        <taxon>Eukaryota</taxon>
        <taxon>Fungi</taxon>
        <taxon>Dikarya</taxon>
        <taxon>Basidiomycota</taxon>
        <taxon>Ustilaginomycotina</taxon>
        <taxon>Exobasidiomycetes</taxon>
        <taxon>Georgefischeriales</taxon>
        <taxon>Tilletiariaceae</taxon>
        <taxon>Tilletiaria</taxon>
    </lineage>
</organism>
<evidence type="ECO:0000313" key="5">
    <source>
        <dbReference type="Proteomes" id="UP000027361"/>
    </source>
</evidence>
<dbReference type="STRING" id="1037660.A0A066W8Z0"/>